<accession>A0A2U8FU54</accession>
<proteinExistence type="predicted"/>
<keyword evidence="2" id="KW-1185">Reference proteome</keyword>
<dbReference type="RefSeq" id="WP_109037383.1">
    <property type="nucleotide sequence ID" value="NZ_CP029210.1"/>
</dbReference>
<dbReference type="EMBL" id="CP029210">
    <property type="protein sequence ID" value="AWI54387.1"/>
    <property type="molecule type" value="Genomic_DNA"/>
</dbReference>
<gene>
    <name evidence="1" type="ORF">DEH84_13855</name>
</gene>
<dbReference type="Proteomes" id="UP000244892">
    <property type="component" value="Chromosome"/>
</dbReference>
<dbReference type="OrthoDB" id="9771846at2"/>
<evidence type="ECO:0000313" key="1">
    <source>
        <dbReference type="EMBL" id="AWI54387.1"/>
    </source>
</evidence>
<name>A0A2U8FU54_9BURK</name>
<dbReference type="KEGG" id="aon:DEH84_13855"/>
<organism evidence="1 2">
    <name type="scientific">Aquabacterium olei</name>
    <dbReference type="NCBI Taxonomy" id="1296669"/>
    <lineage>
        <taxon>Bacteria</taxon>
        <taxon>Pseudomonadati</taxon>
        <taxon>Pseudomonadota</taxon>
        <taxon>Betaproteobacteria</taxon>
        <taxon>Burkholderiales</taxon>
        <taxon>Aquabacterium</taxon>
    </lineage>
</organism>
<reference evidence="1 2" key="1">
    <citation type="submission" date="2018-05" db="EMBL/GenBank/DDBJ databases">
        <title>complete genome sequence of Aquabacterium olei NBRC 110486.</title>
        <authorList>
            <person name="Tang B."/>
            <person name="Chang J."/>
            <person name="Zhang L."/>
            <person name="Yang H."/>
        </authorList>
    </citation>
    <scope>NUCLEOTIDE SEQUENCE [LARGE SCALE GENOMIC DNA]</scope>
    <source>
        <strain evidence="1 2">NBRC 110486</strain>
    </source>
</reference>
<evidence type="ECO:0008006" key="3">
    <source>
        <dbReference type="Google" id="ProtNLM"/>
    </source>
</evidence>
<evidence type="ECO:0000313" key="2">
    <source>
        <dbReference type="Proteomes" id="UP000244892"/>
    </source>
</evidence>
<sequence length="250" mass="28607">MPDNSKVPIAIIAKEVNEALISFVSTRLRAPIHVVTPERSYTKVRDVKLHRDDDFLPSREFFAKCVHPRPGWIYQQCLKYQVVLTLGYESLLILDGDSVIADRKFLDAGAVYYTPRNIEAVYDAYVRNVLGTEFSRAESFITNQMLFNRSLLVGMLDSRFGGVDKWVDHALAMLDAGEFSEYQVYACWALLKGGVRAMPMKVFRRLDLVRRTPLEALQKYDLVAFEPHHRGGSLREVRARFLYALGRNLG</sequence>
<dbReference type="AlphaFoldDB" id="A0A2U8FU54"/>
<protein>
    <recommendedName>
        <fullName evidence="3">Glycosyl transferase</fullName>
    </recommendedName>
</protein>